<dbReference type="EMBL" id="CAADFR010000001">
    <property type="protein sequence ID" value="VFK36410.1"/>
    <property type="molecule type" value="Genomic_DNA"/>
</dbReference>
<organism evidence="5">
    <name type="scientific">Candidatus Kentrum sp. SD</name>
    <dbReference type="NCBI Taxonomy" id="2126332"/>
    <lineage>
        <taxon>Bacteria</taxon>
        <taxon>Pseudomonadati</taxon>
        <taxon>Pseudomonadota</taxon>
        <taxon>Gammaproteobacteria</taxon>
        <taxon>Candidatus Kentrum</taxon>
    </lineage>
</organism>
<dbReference type="Gene3D" id="3.40.50.150">
    <property type="entry name" value="Vaccinia Virus protein VP39"/>
    <property type="match status" value="1"/>
</dbReference>
<proteinExistence type="predicted"/>
<accession>A0A450Y4E8</accession>
<dbReference type="NCBIfam" id="TIGR03533">
    <property type="entry name" value="L3_gln_methyl"/>
    <property type="match status" value="1"/>
</dbReference>
<evidence type="ECO:0000259" key="4">
    <source>
        <dbReference type="Pfam" id="PF05175"/>
    </source>
</evidence>
<dbReference type="PANTHER" id="PTHR47806:SF1">
    <property type="entry name" value="RIBOSOMAL PROTEIN UL3 GLUTAMINE METHYLTRANSFERASE"/>
    <property type="match status" value="1"/>
</dbReference>
<evidence type="ECO:0000256" key="3">
    <source>
        <dbReference type="ARBA" id="ARBA00022691"/>
    </source>
</evidence>
<dbReference type="InterPro" id="IPR004556">
    <property type="entry name" value="HemK-like"/>
</dbReference>
<keyword evidence="2 5" id="KW-0808">Transferase</keyword>
<dbReference type="InterPro" id="IPR002052">
    <property type="entry name" value="DNA_methylase_N6_adenine_CS"/>
</dbReference>
<dbReference type="AlphaFoldDB" id="A0A450Y4E8"/>
<keyword evidence="5" id="KW-0687">Ribonucleoprotein</keyword>
<reference evidence="5" key="1">
    <citation type="submission" date="2019-02" db="EMBL/GenBank/DDBJ databases">
        <authorList>
            <person name="Gruber-Vodicka R. H."/>
            <person name="Seah K. B. B."/>
        </authorList>
    </citation>
    <scope>NUCLEOTIDE SEQUENCE</scope>
    <source>
        <strain evidence="6">BECK_S1320</strain>
        <strain evidence="5">BECK_S1321</strain>
    </source>
</reference>
<evidence type="ECO:0000313" key="5">
    <source>
        <dbReference type="EMBL" id="VFK36410.1"/>
    </source>
</evidence>
<dbReference type="CDD" id="cd02440">
    <property type="entry name" value="AdoMet_MTases"/>
    <property type="match status" value="1"/>
</dbReference>
<dbReference type="InterPro" id="IPR029063">
    <property type="entry name" value="SAM-dependent_MTases_sf"/>
</dbReference>
<keyword evidence="5" id="KW-0689">Ribosomal protein</keyword>
<protein>
    <submittedName>
        <fullName evidence="5">[LSU ribosomal protein L3P]-glutamine N5-methyltransferase</fullName>
    </submittedName>
</protein>
<dbReference type="PROSITE" id="PS00092">
    <property type="entry name" value="N6_MTASE"/>
    <property type="match status" value="1"/>
</dbReference>
<dbReference type="InterPro" id="IPR007848">
    <property type="entry name" value="Small_mtfrase_dom"/>
</dbReference>
<name>A0A450Y4E8_9GAMM</name>
<dbReference type="SUPFAM" id="SSF53335">
    <property type="entry name" value="S-adenosyl-L-methionine-dependent methyltransferases"/>
    <property type="match status" value="1"/>
</dbReference>
<evidence type="ECO:0000256" key="1">
    <source>
        <dbReference type="ARBA" id="ARBA00022603"/>
    </source>
</evidence>
<feature type="domain" description="Methyltransferase small" evidence="4">
    <location>
        <begin position="132"/>
        <end position="216"/>
    </location>
</feature>
<dbReference type="GO" id="GO:0036009">
    <property type="term" value="F:protein-glutamine N-methyltransferase activity"/>
    <property type="evidence" value="ECO:0007669"/>
    <property type="project" value="InterPro"/>
</dbReference>
<dbReference type="GO" id="GO:0005840">
    <property type="term" value="C:ribosome"/>
    <property type="evidence" value="ECO:0007669"/>
    <property type="project" value="UniProtKB-KW"/>
</dbReference>
<dbReference type="GO" id="GO:0003676">
    <property type="term" value="F:nucleic acid binding"/>
    <property type="evidence" value="ECO:0007669"/>
    <property type="project" value="InterPro"/>
</dbReference>
<dbReference type="NCBIfam" id="TIGR00536">
    <property type="entry name" value="hemK_fam"/>
    <property type="match status" value="1"/>
</dbReference>
<keyword evidence="1 5" id="KW-0489">Methyltransferase</keyword>
<dbReference type="GO" id="GO:0032259">
    <property type="term" value="P:methylation"/>
    <property type="evidence" value="ECO:0007669"/>
    <property type="project" value="UniProtKB-KW"/>
</dbReference>
<dbReference type="PANTHER" id="PTHR47806">
    <property type="entry name" value="50S RIBOSOMAL PROTEIN L3 GLUTAMINE METHYLTRANSFERASE"/>
    <property type="match status" value="1"/>
</dbReference>
<dbReference type="InterPro" id="IPR017127">
    <property type="entry name" value="Ribosome_uL3_MTase"/>
</dbReference>
<dbReference type="PIRSF" id="PIRSF037167">
    <property type="entry name" value="Mtase_YfcB_prd"/>
    <property type="match status" value="1"/>
</dbReference>
<gene>
    <name evidence="6" type="ORF">BECKSD772E_GA0070983_100173</name>
    <name evidence="5" type="ORF">BECKSD772F_GA0070984_100174</name>
</gene>
<keyword evidence="3" id="KW-0949">S-adenosyl-L-methionine</keyword>
<evidence type="ECO:0000256" key="2">
    <source>
        <dbReference type="ARBA" id="ARBA00022679"/>
    </source>
</evidence>
<dbReference type="Pfam" id="PF05175">
    <property type="entry name" value="MTS"/>
    <property type="match status" value="1"/>
</dbReference>
<sequence>MVNINDFAPGDCTALDLVRWGASQFNEAGIFFGHGTDNAVDEALLLVRHALHLPPNTPDELLQGKLTREEKLAILGFFSRRVEERIPAAYLTRKAWFAGIELYVDKRVLIPRSPMAEWIERGFAPWIQDPNEVKHILDLGTGSGCLAIAVALAFPESRVDAVDISSDALLVAKRNILDHGLENRIRIAESDLFAASVIQGPYDIIISNPPYVDAAEIAAMPLEYRHEPRIGLAAGSDGLACITPILREAGRFLTSKGILVVEMGATRPALEKIFSNLPLVWLSLESGGENVFLITGEDLRNAWE</sequence>
<dbReference type="GO" id="GO:0005829">
    <property type="term" value="C:cytosol"/>
    <property type="evidence" value="ECO:0007669"/>
    <property type="project" value="TreeGrafter"/>
</dbReference>
<evidence type="ECO:0000313" key="6">
    <source>
        <dbReference type="EMBL" id="VFK38674.1"/>
    </source>
</evidence>
<dbReference type="Gene3D" id="1.10.8.10">
    <property type="entry name" value="DNA helicase RuvA subunit, C-terminal domain"/>
    <property type="match status" value="1"/>
</dbReference>
<dbReference type="EMBL" id="CAADFU010000001">
    <property type="protein sequence ID" value="VFK38674.1"/>
    <property type="molecule type" value="Genomic_DNA"/>
</dbReference>